<dbReference type="PANTHER" id="PTHR43849">
    <property type="entry name" value="BLL3936 PROTEIN"/>
    <property type="match status" value="1"/>
</dbReference>
<protein>
    <submittedName>
        <fullName evidence="4">TRAP transporter fused permease subunit</fullName>
    </submittedName>
</protein>
<feature type="transmembrane region" description="Helical" evidence="2">
    <location>
        <begin position="488"/>
        <end position="507"/>
    </location>
</feature>
<dbReference type="InterPro" id="IPR010656">
    <property type="entry name" value="DctM"/>
</dbReference>
<feature type="transmembrane region" description="Helical" evidence="2">
    <location>
        <begin position="317"/>
        <end position="336"/>
    </location>
</feature>
<feature type="transmembrane region" description="Helical" evidence="2">
    <location>
        <begin position="578"/>
        <end position="597"/>
    </location>
</feature>
<keyword evidence="2" id="KW-0472">Membrane</keyword>
<comment type="caution">
    <text evidence="4">The sequence shown here is derived from an EMBL/GenBank/DDBJ whole genome shotgun (WGS) entry which is preliminary data.</text>
</comment>
<evidence type="ECO:0000313" key="4">
    <source>
        <dbReference type="EMBL" id="MDF2095881.1"/>
    </source>
</evidence>
<feature type="transmembrane region" description="Helical" evidence="2">
    <location>
        <begin position="22"/>
        <end position="42"/>
    </location>
</feature>
<keyword evidence="1" id="KW-1003">Cell membrane</keyword>
<evidence type="ECO:0000256" key="2">
    <source>
        <dbReference type="SAM" id="Phobius"/>
    </source>
</evidence>
<dbReference type="EMBL" id="JARHUD010000004">
    <property type="protein sequence ID" value="MDF2095881.1"/>
    <property type="molecule type" value="Genomic_DNA"/>
</dbReference>
<feature type="transmembrane region" description="Helical" evidence="2">
    <location>
        <begin position="54"/>
        <end position="72"/>
    </location>
</feature>
<accession>A0ABT5YLP9</accession>
<organism evidence="4 5">
    <name type="scientific">Aquibaculum arenosum</name>
    <dbReference type="NCBI Taxonomy" id="3032591"/>
    <lineage>
        <taxon>Bacteria</taxon>
        <taxon>Pseudomonadati</taxon>
        <taxon>Pseudomonadota</taxon>
        <taxon>Alphaproteobacteria</taxon>
        <taxon>Rhodospirillales</taxon>
        <taxon>Rhodovibrionaceae</taxon>
        <taxon>Aquibaculum</taxon>
    </lineage>
</organism>
<dbReference type="Proteomes" id="UP001215503">
    <property type="component" value="Unassembled WGS sequence"/>
</dbReference>
<keyword evidence="2" id="KW-1133">Transmembrane helix</keyword>
<feature type="transmembrane region" description="Helical" evidence="2">
    <location>
        <begin position="609"/>
        <end position="625"/>
    </location>
</feature>
<dbReference type="Pfam" id="PF06808">
    <property type="entry name" value="DctM"/>
    <property type="match status" value="1"/>
</dbReference>
<evidence type="ECO:0000313" key="5">
    <source>
        <dbReference type="Proteomes" id="UP001215503"/>
    </source>
</evidence>
<feature type="transmembrane region" description="Helical" evidence="2">
    <location>
        <begin position="425"/>
        <end position="451"/>
    </location>
</feature>
<feature type="transmembrane region" description="Helical" evidence="2">
    <location>
        <begin position="513"/>
        <end position="535"/>
    </location>
</feature>
<proteinExistence type="predicted"/>
<reference evidence="4 5" key="1">
    <citation type="submission" date="2023-03" db="EMBL/GenBank/DDBJ databases">
        <title>Fodinicurvata sp. CAU 1616 isolated from sea sendiment.</title>
        <authorList>
            <person name="Kim W."/>
        </authorList>
    </citation>
    <scope>NUCLEOTIDE SEQUENCE [LARGE SCALE GENOMIC DNA]</scope>
    <source>
        <strain evidence="4 5">CAU 1616</strain>
    </source>
</reference>
<feature type="transmembrane region" description="Helical" evidence="2">
    <location>
        <begin position="463"/>
        <end position="481"/>
    </location>
</feature>
<name>A0ABT5YLP9_9PROT</name>
<keyword evidence="1" id="KW-0813">Transport</keyword>
<feature type="transmembrane region" description="Helical" evidence="2">
    <location>
        <begin position="142"/>
        <end position="161"/>
    </location>
</feature>
<dbReference type="PANTHER" id="PTHR43849:SF2">
    <property type="entry name" value="BLL3936 PROTEIN"/>
    <property type="match status" value="1"/>
</dbReference>
<gene>
    <name evidence="4" type="ORF">P2G67_07825</name>
</gene>
<feature type="domain" description="TRAP C4-dicarboxylate transport system permease DctM subunit" evidence="3">
    <location>
        <begin position="132"/>
        <end position="570"/>
    </location>
</feature>
<evidence type="ECO:0000259" key="3">
    <source>
        <dbReference type="Pfam" id="PF06808"/>
    </source>
</evidence>
<feature type="transmembrane region" description="Helical" evidence="2">
    <location>
        <begin position="547"/>
        <end position="566"/>
    </location>
</feature>
<dbReference type="NCBIfam" id="TIGR02123">
    <property type="entry name" value="TRAP_fused"/>
    <property type="match status" value="1"/>
</dbReference>
<comment type="subcellular location">
    <subcellularLocation>
        <location evidence="1">Cell inner membrane</location>
        <topology evidence="1">Multi-pass membrane protein</topology>
    </subcellularLocation>
</comment>
<sequence length="664" mass="71637">MSDIVELETGPPPRDTPLKQRLGLVADILFYVFCTGFFVYLFRYYMTGAGGPSLLAVTMMPITLCIVILNDLRKQMLYPALGPALPWLFALVYIGFSVYAAYYLRTEFDGIRIYRMGMWNTHDLIVGAGMAALILEYTRRRYFVLFVINLLLILYTVYGYVVPGLFNHPGMSWERVASSISVEMSTGIFERLPQLGLTLIGSFILVLAVLRAFGCIDSILHGSSRLAAQSPTMLPQAVVVGSLAVAAVSGSGAANAATTGSATIPALVRAGFPRVTAAAVETASSLGGQLMPPLMGIAAFLMAEYLRVSYFDVVARGFAPAFVYFIGVAFAVYLLALRFQHRTLVDKVGPLRHLDRFNIAAYALAVVGLVYFMGVERRAAMSAAQTVFIYLFLVMAAVFLFRVVKERLFDIREIARPFLRMIESFATITCELAILLATLGILTASFTITGVPTKVGVILMEGAGINLIVMVLVAFGFGYLVGMGLPVAPTYIITAVVIAPFMIRAGLDPWVVHFFAFFVAVFGELSPPTSVVAAVTSRIADAPFVRTMMHAIVLCMPLMVMMAAVFTHPELVLNPGWAQIPAFLIVVTGTLALSLSFQGRLSHSKAADIGLRVVIAALGFGAILIPDTTLAGAFAVACLVALVLGTLAMRRVVRTLGAPETAKA</sequence>
<keyword evidence="1" id="KW-0997">Cell inner membrane</keyword>
<feature type="transmembrane region" description="Helical" evidence="2">
    <location>
        <begin position="84"/>
        <end position="104"/>
    </location>
</feature>
<keyword evidence="5" id="KW-1185">Reference proteome</keyword>
<evidence type="ECO:0000256" key="1">
    <source>
        <dbReference type="RuleBase" id="RU369079"/>
    </source>
</evidence>
<feature type="transmembrane region" description="Helical" evidence="2">
    <location>
        <begin position="387"/>
        <end position="404"/>
    </location>
</feature>
<dbReference type="InterPro" id="IPR011853">
    <property type="entry name" value="TRAP_DctM-Dct_fused"/>
</dbReference>
<keyword evidence="2" id="KW-0812">Transmembrane</keyword>
<feature type="transmembrane region" description="Helical" evidence="2">
    <location>
        <begin position="631"/>
        <end position="649"/>
    </location>
</feature>
<comment type="function">
    <text evidence="1">Part of the tripartite ATP-independent periplasmic (TRAP) transport system.</text>
</comment>
<feature type="transmembrane region" description="Helical" evidence="2">
    <location>
        <begin position="357"/>
        <end position="375"/>
    </location>
</feature>
<dbReference type="RefSeq" id="WP_275821753.1">
    <property type="nucleotide sequence ID" value="NZ_JARHUD010000004.1"/>
</dbReference>
<feature type="transmembrane region" description="Helical" evidence="2">
    <location>
        <begin position="195"/>
        <end position="216"/>
    </location>
</feature>